<name>F6DV27_DESRL</name>
<dbReference type="PANTHER" id="PTHR24567">
    <property type="entry name" value="CRP FAMILY TRANSCRIPTIONAL REGULATORY PROTEIN"/>
    <property type="match status" value="1"/>
</dbReference>
<dbReference type="InterPro" id="IPR050397">
    <property type="entry name" value="Env_Response_Regulators"/>
</dbReference>
<dbReference type="OrthoDB" id="9812325at2"/>
<dbReference type="PROSITE" id="PS51063">
    <property type="entry name" value="HTH_CRP_2"/>
    <property type="match status" value="1"/>
</dbReference>
<keyword evidence="3" id="KW-0804">Transcription</keyword>
<dbReference type="InterPro" id="IPR036390">
    <property type="entry name" value="WH_DNA-bd_sf"/>
</dbReference>
<proteinExistence type="predicted"/>
<dbReference type="eggNOG" id="COG0664">
    <property type="taxonomic scope" value="Bacteria"/>
</dbReference>
<organism evidence="6 7">
    <name type="scientific">Desulforamulus ruminis (strain ATCC 23193 / DSM 2154 / NCIMB 8452 / DL)</name>
    <name type="common">Desulfotomaculum ruminis</name>
    <dbReference type="NCBI Taxonomy" id="696281"/>
    <lineage>
        <taxon>Bacteria</taxon>
        <taxon>Bacillati</taxon>
        <taxon>Bacillota</taxon>
        <taxon>Clostridia</taxon>
        <taxon>Eubacteriales</taxon>
        <taxon>Peptococcaceae</taxon>
        <taxon>Desulforamulus</taxon>
    </lineage>
</organism>
<dbReference type="SMART" id="SM00419">
    <property type="entry name" value="HTH_CRP"/>
    <property type="match status" value="1"/>
</dbReference>
<dbReference type="GO" id="GO:0005829">
    <property type="term" value="C:cytosol"/>
    <property type="evidence" value="ECO:0007669"/>
    <property type="project" value="TreeGrafter"/>
</dbReference>
<dbReference type="InterPro" id="IPR000595">
    <property type="entry name" value="cNMP-bd_dom"/>
</dbReference>
<evidence type="ECO:0000259" key="5">
    <source>
        <dbReference type="PROSITE" id="PS51063"/>
    </source>
</evidence>
<dbReference type="HOGENOM" id="CLU_075053_3_2_9"/>
<sequence length="218" mass="24792">MSEIKLTDSEMKYLESIGSVVKYPKGQIIFATGQKTNEVYFIKTGWVKIYRTSMDGRQVSVALRYPGDFIGLAEVLSDELEREYNAEAMDNVSLLIVWRDTFNKMLSQNPIFTARVLNLMGNRLREAQNTIHDFIINPVQGRLALVLENMALRSGIAGDGNIVRVRLRVTQEELSCIVGASRQTVSSLLTLFREDGCLEYEGREITSINLEKLRSWME</sequence>
<dbReference type="PANTHER" id="PTHR24567:SF68">
    <property type="entry name" value="DNA-BINDING TRANSCRIPTIONAL DUAL REGULATOR CRP"/>
    <property type="match status" value="1"/>
</dbReference>
<accession>F6DV27</accession>
<dbReference type="PROSITE" id="PS50042">
    <property type="entry name" value="CNMP_BINDING_3"/>
    <property type="match status" value="1"/>
</dbReference>
<evidence type="ECO:0000256" key="1">
    <source>
        <dbReference type="ARBA" id="ARBA00023015"/>
    </source>
</evidence>
<reference evidence="7" key="1">
    <citation type="submission" date="2011-05" db="EMBL/GenBank/DDBJ databases">
        <title>Complete sequence of Desulfotomaculum ruminis DSM 2154.</title>
        <authorList>
            <person name="Lucas S."/>
            <person name="Copeland A."/>
            <person name="Lapidus A."/>
            <person name="Cheng J.-F."/>
            <person name="Goodwin L."/>
            <person name="Pitluck S."/>
            <person name="Lu M."/>
            <person name="Detter J.C."/>
            <person name="Han C."/>
            <person name="Tapia R."/>
            <person name="Land M."/>
            <person name="Hauser L."/>
            <person name="Kyrpides N."/>
            <person name="Ivanova N."/>
            <person name="Mikhailova N."/>
            <person name="Pagani I."/>
            <person name="Stams A.J.M."/>
            <person name="Plugge C.M."/>
            <person name="Muyzer G."/>
            <person name="Kuever J."/>
            <person name="Parshina S.N."/>
            <person name="Ivanova A.E."/>
            <person name="Nazina T.N."/>
            <person name="Brambilla E."/>
            <person name="Spring S."/>
            <person name="Klenk H.-P."/>
            <person name="Woyke T."/>
        </authorList>
    </citation>
    <scope>NUCLEOTIDE SEQUENCE [LARGE SCALE GENOMIC DNA]</scope>
    <source>
        <strain evidence="7">ATCC 23193 / DSM 2154 / NCIB 8452 / DL</strain>
    </source>
</reference>
<dbReference type="CDD" id="cd00038">
    <property type="entry name" value="CAP_ED"/>
    <property type="match status" value="1"/>
</dbReference>
<dbReference type="KEGG" id="dru:Desru_0814"/>
<dbReference type="Gene3D" id="1.10.10.10">
    <property type="entry name" value="Winged helix-like DNA-binding domain superfamily/Winged helix DNA-binding domain"/>
    <property type="match status" value="1"/>
</dbReference>
<dbReference type="Gene3D" id="2.60.120.10">
    <property type="entry name" value="Jelly Rolls"/>
    <property type="match status" value="1"/>
</dbReference>
<protein>
    <submittedName>
        <fullName evidence="6">Cyclic nucleotide-binding protein</fullName>
    </submittedName>
</protein>
<dbReference type="AlphaFoldDB" id="F6DV27"/>
<dbReference type="SUPFAM" id="SSF46785">
    <property type="entry name" value="Winged helix' DNA-binding domain"/>
    <property type="match status" value="1"/>
</dbReference>
<dbReference type="SUPFAM" id="SSF51206">
    <property type="entry name" value="cAMP-binding domain-like"/>
    <property type="match status" value="1"/>
</dbReference>
<dbReference type="InterPro" id="IPR012318">
    <property type="entry name" value="HTH_CRP"/>
</dbReference>
<gene>
    <name evidence="6" type="ordered locus">Desru_0814</name>
</gene>
<evidence type="ECO:0000256" key="3">
    <source>
        <dbReference type="ARBA" id="ARBA00023163"/>
    </source>
</evidence>
<dbReference type="RefSeq" id="WP_013840866.1">
    <property type="nucleotide sequence ID" value="NC_015589.1"/>
</dbReference>
<feature type="domain" description="HTH crp-type" evidence="5">
    <location>
        <begin position="137"/>
        <end position="211"/>
    </location>
</feature>
<dbReference type="GO" id="GO:0003677">
    <property type="term" value="F:DNA binding"/>
    <property type="evidence" value="ECO:0007669"/>
    <property type="project" value="UniProtKB-KW"/>
</dbReference>
<dbReference type="GO" id="GO:0003700">
    <property type="term" value="F:DNA-binding transcription factor activity"/>
    <property type="evidence" value="ECO:0007669"/>
    <property type="project" value="TreeGrafter"/>
</dbReference>
<feature type="domain" description="Cyclic nucleotide-binding" evidence="4">
    <location>
        <begin position="23"/>
        <end position="106"/>
    </location>
</feature>
<keyword evidence="2" id="KW-0238">DNA-binding</keyword>
<evidence type="ECO:0000256" key="2">
    <source>
        <dbReference type="ARBA" id="ARBA00023125"/>
    </source>
</evidence>
<dbReference type="EMBL" id="CP002780">
    <property type="protein sequence ID" value="AEG59093.1"/>
    <property type="molecule type" value="Genomic_DNA"/>
</dbReference>
<dbReference type="InterPro" id="IPR036388">
    <property type="entry name" value="WH-like_DNA-bd_sf"/>
</dbReference>
<evidence type="ECO:0000313" key="6">
    <source>
        <dbReference type="EMBL" id="AEG59093.1"/>
    </source>
</evidence>
<keyword evidence="7" id="KW-1185">Reference proteome</keyword>
<dbReference type="Pfam" id="PF00027">
    <property type="entry name" value="cNMP_binding"/>
    <property type="match status" value="1"/>
</dbReference>
<dbReference type="Proteomes" id="UP000009234">
    <property type="component" value="Chromosome"/>
</dbReference>
<dbReference type="SMART" id="SM00100">
    <property type="entry name" value="cNMP"/>
    <property type="match status" value="1"/>
</dbReference>
<dbReference type="InterPro" id="IPR018490">
    <property type="entry name" value="cNMP-bd_dom_sf"/>
</dbReference>
<dbReference type="STRING" id="696281.Desru_0814"/>
<dbReference type="InterPro" id="IPR014710">
    <property type="entry name" value="RmlC-like_jellyroll"/>
</dbReference>
<keyword evidence="1" id="KW-0805">Transcription regulation</keyword>
<evidence type="ECO:0000259" key="4">
    <source>
        <dbReference type="PROSITE" id="PS50042"/>
    </source>
</evidence>
<evidence type="ECO:0000313" key="7">
    <source>
        <dbReference type="Proteomes" id="UP000009234"/>
    </source>
</evidence>
<dbReference type="Pfam" id="PF13545">
    <property type="entry name" value="HTH_Crp_2"/>
    <property type="match status" value="1"/>
</dbReference>
<reference evidence="6 7" key="2">
    <citation type="journal article" date="2012" name="Stand. Genomic Sci.">
        <title>Complete genome sequence of the sulfate-reducing firmicute Desulfotomaculum ruminis type strain (DL(T)).</title>
        <authorList>
            <person name="Spring S."/>
            <person name="Visser M."/>
            <person name="Lu M."/>
            <person name="Copeland A."/>
            <person name="Lapidus A."/>
            <person name="Lucas S."/>
            <person name="Cheng J.F."/>
            <person name="Han C."/>
            <person name="Tapia R."/>
            <person name="Goodwin L.A."/>
            <person name="Pitluck S."/>
            <person name="Ivanova N."/>
            <person name="Land M."/>
            <person name="Hauser L."/>
            <person name="Larimer F."/>
            <person name="Rohde M."/>
            <person name="Goker M."/>
            <person name="Detter J.C."/>
            <person name="Kyrpides N.C."/>
            <person name="Woyke T."/>
            <person name="Schaap P.J."/>
            <person name="Plugge C.M."/>
            <person name="Muyzer G."/>
            <person name="Kuever J."/>
            <person name="Pereira I.A."/>
            <person name="Parshina S.N."/>
            <person name="Bernier-Latmani R."/>
            <person name="Stams A.J."/>
            <person name="Klenk H.P."/>
        </authorList>
    </citation>
    <scope>NUCLEOTIDE SEQUENCE [LARGE SCALE GENOMIC DNA]</scope>
    <source>
        <strain evidence="7">ATCC 23193 / DSM 2154 / NCIB 8452 / DL</strain>
    </source>
</reference>